<sequence length="160" mass="19035">MAALLDIWELLCEHDFPVRIYNFEFHSVPDFQTFMWNPIVLQAFNELWTGYLSQQPAGDFPRRDRGHVANIVKLCEFEPQTWSYTRANPDKTNWCTESHFARFSVRLQVVRRQMSAVPPGPLPEEVRLRFVRLDYDIAKIMFKMRHAHQNFHPPRTTTIN</sequence>
<dbReference type="AlphaFoldDB" id="A0A9P9JKL0"/>
<organism evidence="1 2">
    <name type="scientific">Dactylonectria estremocensis</name>
    <dbReference type="NCBI Taxonomy" id="1079267"/>
    <lineage>
        <taxon>Eukaryota</taxon>
        <taxon>Fungi</taxon>
        <taxon>Dikarya</taxon>
        <taxon>Ascomycota</taxon>
        <taxon>Pezizomycotina</taxon>
        <taxon>Sordariomycetes</taxon>
        <taxon>Hypocreomycetidae</taxon>
        <taxon>Hypocreales</taxon>
        <taxon>Nectriaceae</taxon>
        <taxon>Dactylonectria</taxon>
    </lineage>
</organism>
<name>A0A9P9JKL0_9HYPO</name>
<protein>
    <submittedName>
        <fullName evidence="1">Uncharacterized protein</fullName>
    </submittedName>
</protein>
<dbReference type="Proteomes" id="UP000717696">
    <property type="component" value="Unassembled WGS sequence"/>
</dbReference>
<dbReference type="OrthoDB" id="5106252at2759"/>
<reference evidence="1" key="1">
    <citation type="journal article" date="2021" name="Nat. Commun.">
        <title>Genetic determinants of endophytism in the Arabidopsis root mycobiome.</title>
        <authorList>
            <person name="Mesny F."/>
            <person name="Miyauchi S."/>
            <person name="Thiergart T."/>
            <person name="Pickel B."/>
            <person name="Atanasova L."/>
            <person name="Karlsson M."/>
            <person name="Huettel B."/>
            <person name="Barry K.W."/>
            <person name="Haridas S."/>
            <person name="Chen C."/>
            <person name="Bauer D."/>
            <person name="Andreopoulos W."/>
            <person name="Pangilinan J."/>
            <person name="LaButti K."/>
            <person name="Riley R."/>
            <person name="Lipzen A."/>
            <person name="Clum A."/>
            <person name="Drula E."/>
            <person name="Henrissat B."/>
            <person name="Kohler A."/>
            <person name="Grigoriev I.V."/>
            <person name="Martin F.M."/>
            <person name="Hacquard S."/>
        </authorList>
    </citation>
    <scope>NUCLEOTIDE SEQUENCE</scope>
    <source>
        <strain evidence="1">MPI-CAGE-AT-0021</strain>
    </source>
</reference>
<gene>
    <name evidence="1" type="ORF">B0J13DRAFT_633181</name>
</gene>
<dbReference type="EMBL" id="JAGMUU010000001">
    <property type="protein sequence ID" value="KAH7162250.1"/>
    <property type="molecule type" value="Genomic_DNA"/>
</dbReference>
<proteinExistence type="predicted"/>
<evidence type="ECO:0000313" key="1">
    <source>
        <dbReference type="EMBL" id="KAH7162250.1"/>
    </source>
</evidence>
<keyword evidence="2" id="KW-1185">Reference proteome</keyword>
<accession>A0A9P9JKL0</accession>
<comment type="caution">
    <text evidence="1">The sequence shown here is derived from an EMBL/GenBank/DDBJ whole genome shotgun (WGS) entry which is preliminary data.</text>
</comment>
<evidence type="ECO:0000313" key="2">
    <source>
        <dbReference type="Proteomes" id="UP000717696"/>
    </source>
</evidence>